<name>A0A1Y1XPD1_9FUNG</name>
<dbReference type="STRING" id="1754192.A0A1Y1XPD1"/>
<keyword evidence="2 4" id="KW-0012">Acyltransferase</keyword>
<comment type="caution">
    <text evidence="4">The sequence shown here is derived from an EMBL/GenBank/DDBJ whole genome shotgun (WGS) entry which is preliminary data.</text>
</comment>
<dbReference type="PANTHER" id="PTHR42919:SF8">
    <property type="entry name" value="N-ALPHA-ACETYLTRANSFERASE 50"/>
    <property type="match status" value="1"/>
</dbReference>
<keyword evidence="5" id="KW-1185">Reference proteome</keyword>
<dbReference type="InterPro" id="IPR051556">
    <property type="entry name" value="N-term/lysine_N-AcTrnsfr"/>
</dbReference>
<dbReference type="EMBL" id="MCFG01000009">
    <property type="protein sequence ID" value="ORX87376.1"/>
    <property type="molecule type" value="Genomic_DNA"/>
</dbReference>
<dbReference type="CDD" id="cd04301">
    <property type="entry name" value="NAT_SF"/>
    <property type="match status" value="1"/>
</dbReference>
<dbReference type="PROSITE" id="PS51186">
    <property type="entry name" value="GNAT"/>
    <property type="match status" value="1"/>
</dbReference>
<dbReference type="OrthoDB" id="47374at2759"/>
<dbReference type="Pfam" id="PF00583">
    <property type="entry name" value="Acetyltransf_1"/>
    <property type="match status" value="1"/>
</dbReference>
<gene>
    <name evidence="4" type="ORF">BCR32DRAFT_215324</name>
</gene>
<proteinExistence type="predicted"/>
<evidence type="ECO:0000259" key="3">
    <source>
        <dbReference type="PROSITE" id="PS51186"/>
    </source>
</evidence>
<dbReference type="GO" id="GO:0007064">
    <property type="term" value="P:mitotic sister chromatid cohesion"/>
    <property type="evidence" value="ECO:0007669"/>
    <property type="project" value="TreeGrafter"/>
</dbReference>
<dbReference type="AlphaFoldDB" id="A0A1Y1XPD1"/>
<protein>
    <submittedName>
        <fullName evidence="4">Acyl-CoA N-acyltransferase</fullName>
    </submittedName>
</protein>
<evidence type="ECO:0000256" key="2">
    <source>
        <dbReference type="ARBA" id="ARBA00023315"/>
    </source>
</evidence>
<dbReference type="GO" id="GO:0031415">
    <property type="term" value="C:NatA complex"/>
    <property type="evidence" value="ECO:0007669"/>
    <property type="project" value="TreeGrafter"/>
</dbReference>
<dbReference type="FunFam" id="3.40.630.30:FF:000006">
    <property type="entry name" value="Putative n-alpha-acetyltransferase 50"/>
    <property type="match status" value="1"/>
</dbReference>
<dbReference type="InterPro" id="IPR016181">
    <property type="entry name" value="Acyl_CoA_acyltransferase"/>
</dbReference>
<dbReference type="PANTHER" id="PTHR42919">
    <property type="entry name" value="N-ALPHA-ACETYLTRANSFERASE"/>
    <property type="match status" value="1"/>
</dbReference>
<dbReference type="InterPro" id="IPR000182">
    <property type="entry name" value="GNAT_dom"/>
</dbReference>
<dbReference type="SUPFAM" id="SSF55729">
    <property type="entry name" value="Acyl-CoA N-acyltransferases (Nat)"/>
    <property type="match status" value="1"/>
</dbReference>
<sequence length="156" mass="18204">MSVSLGDLTPNNIKQLKLLNSVLFPEISLSEKYYQDCLNKTEWSQFGYFSDVNVGATSYCEEEIPEDKDNLRVYIYTLGVLPAYRRLGVGSKLLQYIFDNCKENNKIKQIYLHIPTNNESALNFYKKHGFEIKETIKDYYDKSESNRDAYILIKNL</sequence>
<accession>A0A1Y1XPD1</accession>
<reference evidence="4 5" key="2">
    <citation type="submission" date="2016-08" db="EMBL/GenBank/DDBJ databases">
        <title>Pervasive Adenine N6-methylation of Active Genes in Fungi.</title>
        <authorList>
            <consortium name="DOE Joint Genome Institute"/>
            <person name="Mondo S.J."/>
            <person name="Dannebaum R.O."/>
            <person name="Kuo R.C."/>
            <person name="Labutti K."/>
            <person name="Haridas S."/>
            <person name="Kuo A."/>
            <person name="Salamov A."/>
            <person name="Ahrendt S.R."/>
            <person name="Lipzen A."/>
            <person name="Sullivan W."/>
            <person name="Andreopoulos W.B."/>
            <person name="Clum A."/>
            <person name="Lindquist E."/>
            <person name="Daum C."/>
            <person name="Ramamoorthy G.K."/>
            <person name="Gryganskyi A."/>
            <person name="Culley D."/>
            <person name="Magnuson J.K."/>
            <person name="James T.Y."/>
            <person name="O'Malley M.A."/>
            <person name="Stajich J.E."/>
            <person name="Spatafora J.W."/>
            <person name="Visel A."/>
            <person name="Grigoriev I.V."/>
        </authorList>
    </citation>
    <scope>NUCLEOTIDE SEQUENCE [LARGE SCALE GENOMIC DNA]</scope>
    <source>
        <strain evidence="4 5">S4</strain>
    </source>
</reference>
<dbReference type="Gene3D" id="3.40.630.30">
    <property type="match status" value="1"/>
</dbReference>
<organism evidence="4 5">
    <name type="scientific">Anaeromyces robustus</name>
    <dbReference type="NCBI Taxonomy" id="1754192"/>
    <lineage>
        <taxon>Eukaryota</taxon>
        <taxon>Fungi</taxon>
        <taxon>Fungi incertae sedis</taxon>
        <taxon>Chytridiomycota</taxon>
        <taxon>Chytridiomycota incertae sedis</taxon>
        <taxon>Neocallimastigomycetes</taxon>
        <taxon>Neocallimastigales</taxon>
        <taxon>Neocallimastigaceae</taxon>
        <taxon>Anaeromyces</taxon>
    </lineage>
</organism>
<evidence type="ECO:0000313" key="5">
    <source>
        <dbReference type="Proteomes" id="UP000193944"/>
    </source>
</evidence>
<reference evidence="4 5" key="1">
    <citation type="submission" date="2016-08" db="EMBL/GenBank/DDBJ databases">
        <title>A Parts List for Fungal Cellulosomes Revealed by Comparative Genomics.</title>
        <authorList>
            <consortium name="DOE Joint Genome Institute"/>
            <person name="Haitjema C.H."/>
            <person name="Gilmore S.P."/>
            <person name="Henske J.K."/>
            <person name="Solomon K.V."/>
            <person name="De Groot R."/>
            <person name="Kuo A."/>
            <person name="Mondo S.J."/>
            <person name="Salamov A.A."/>
            <person name="Labutti K."/>
            <person name="Zhao Z."/>
            <person name="Chiniquy J."/>
            <person name="Barry K."/>
            <person name="Brewer H.M."/>
            <person name="Purvine S.O."/>
            <person name="Wright A.T."/>
            <person name="Boxma B."/>
            <person name="Van Alen T."/>
            <person name="Hackstein J.H."/>
            <person name="Baker S.E."/>
            <person name="Grigoriev I.V."/>
            <person name="O'Malley M.A."/>
        </authorList>
    </citation>
    <scope>NUCLEOTIDE SEQUENCE [LARGE SCALE GENOMIC DNA]</scope>
    <source>
        <strain evidence="4 5">S4</strain>
    </source>
</reference>
<dbReference type="GO" id="GO:0016747">
    <property type="term" value="F:acyltransferase activity, transferring groups other than amino-acyl groups"/>
    <property type="evidence" value="ECO:0007669"/>
    <property type="project" value="InterPro"/>
</dbReference>
<evidence type="ECO:0000313" key="4">
    <source>
        <dbReference type="EMBL" id="ORX87376.1"/>
    </source>
</evidence>
<keyword evidence="1 4" id="KW-0808">Transferase</keyword>
<feature type="domain" description="N-acetyltransferase" evidence="3">
    <location>
        <begin position="3"/>
        <end position="156"/>
    </location>
</feature>
<evidence type="ECO:0000256" key="1">
    <source>
        <dbReference type="ARBA" id="ARBA00022679"/>
    </source>
</evidence>
<dbReference type="Proteomes" id="UP000193944">
    <property type="component" value="Unassembled WGS sequence"/>
</dbReference>